<evidence type="ECO:0000313" key="3">
    <source>
        <dbReference type="Proteomes" id="UP001549691"/>
    </source>
</evidence>
<dbReference type="Proteomes" id="UP001549691">
    <property type="component" value="Unassembled WGS sequence"/>
</dbReference>
<comment type="caution">
    <text evidence="2">The sequence shown here is derived from an EMBL/GenBank/DDBJ whole genome shotgun (WGS) entry which is preliminary data.</text>
</comment>
<organism evidence="2 3">
    <name type="scientific">Uliginosibacterium flavum</name>
    <dbReference type="NCBI Taxonomy" id="1396831"/>
    <lineage>
        <taxon>Bacteria</taxon>
        <taxon>Pseudomonadati</taxon>
        <taxon>Pseudomonadota</taxon>
        <taxon>Betaproteobacteria</taxon>
        <taxon>Rhodocyclales</taxon>
        <taxon>Zoogloeaceae</taxon>
        <taxon>Uliginosibacterium</taxon>
    </lineage>
</organism>
<proteinExistence type="predicted"/>
<feature type="signal peptide" evidence="1">
    <location>
        <begin position="1"/>
        <end position="22"/>
    </location>
</feature>
<feature type="chain" id="PRO_5045650549" description="MSHA biogenesis protein MshK" evidence="1">
    <location>
        <begin position="23"/>
        <end position="126"/>
    </location>
</feature>
<name>A0ABV2TNL2_9RHOO</name>
<keyword evidence="1" id="KW-0732">Signal</keyword>
<sequence length="126" mass="13234">MAKLLSASLLLAIGLVAQPAQAETFFDPTRPLVAGLVPEAGPAASPAEAPLVLQSVLLSPQRKLAVISGQSVALGQRIRAYTLINLGSRQAELQGPQGRLTLWLLSDLHPDPAAVKKSALQQGERK</sequence>
<accession>A0ABV2TNL2</accession>
<keyword evidence="3" id="KW-1185">Reference proteome</keyword>
<evidence type="ECO:0008006" key="4">
    <source>
        <dbReference type="Google" id="ProtNLM"/>
    </source>
</evidence>
<dbReference type="RefSeq" id="WP_354601555.1">
    <property type="nucleotide sequence ID" value="NZ_JBEWZI010000013.1"/>
</dbReference>
<dbReference type="EMBL" id="JBEWZI010000013">
    <property type="protein sequence ID" value="MET7015093.1"/>
    <property type="molecule type" value="Genomic_DNA"/>
</dbReference>
<evidence type="ECO:0000256" key="1">
    <source>
        <dbReference type="SAM" id="SignalP"/>
    </source>
</evidence>
<evidence type="ECO:0000313" key="2">
    <source>
        <dbReference type="EMBL" id="MET7015093.1"/>
    </source>
</evidence>
<gene>
    <name evidence="2" type="ORF">ABXR19_12895</name>
</gene>
<protein>
    <recommendedName>
        <fullName evidence="4">MSHA biogenesis protein MshK</fullName>
    </recommendedName>
</protein>
<reference evidence="2 3" key="1">
    <citation type="submission" date="2024-07" db="EMBL/GenBank/DDBJ databases">
        <title>Uliginosibacterium flavum JJ3220;KACC:17644.</title>
        <authorList>
            <person name="Kim M.K."/>
        </authorList>
    </citation>
    <scope>NUCLEOTIDE SEQUENCE [LARGE SCALE GENOMIC DNA]</scope>
    <source>
        <strain evidence="2 3">KACC:17644</strain>
    </source>
</reference>